<dbReference type="Gene3D" id="3.10.450.710">
    <property type="entry name" value="Tgt2/MlaC"/>
    <property type="match status" value="1"/>
</dbReference>
<sequence>MPISARSLIAGFVLSTFVFFGHAPAAEAANAAASPSAVFKERHGKVLELVKKRADPETLAKEVDQLLDYKALAEASLGGPARYANKCAPRCAEFEALLTKLIRENYLKRIRTDKKYELTIVGEDAKVGGDIRVITNIALTRDGKPEVVEVVYVMHAVGDTWKVEDIVTDGVSLAKNYKFEFNKIIRDKGIDELILRLENKLVELAKKN</sequence>
<proteinExistence type="predicted"/>
<evidence type="ECO:0000313" key="2">
    <source>
        <dbReference type="EMBL" id="SFE33276.1"/>
    </source>
</evidence>
<reference evidence="3" key="1">
    <citation type="submission" date="2016-10" db="EMBL/GenBank/DDBJ databases">
        <authorList>
            <person name="Varghese N."/>
            <person name="Submissions S."/>
        </authorList>
    </citation>
    <scope>NUCLEOTIDE SEQUENCE [LARGE SCALE GENOMIC DNA]</scope>
    <source>
        <strain evidence="3">ATCC 25963</strain>
    </source>
</reference>
<dbReference type="PANTHER" id="PTHR36573:SF1">
    <property type="entry name" value="INTERMEMBRANE PHOSPHOLIPID TRANSPORT SYSTEM BINDING PROTEIN MLAC"/>
    <property type="match status" value="1"/>
</dbReference>
<dbReference type="PANTHER" id="PTHR36573">
    <property type="entry name" value="INTERMEMBRANE PHOSPHOLIPID TRANSPORT SYSTEM BINDING PROTEIN MLAC"/>
    <property type="match status" value="1"/>
</dbReference>
<keyword evidence="3" id="KW-1185">Reference proteome</keyword>
<dbReference type="InterPro" id="IPR042245">
    <property type="entry name" value="Tgt2/MlaC_sf"/>
</dbReference>
<organism evidence="2 3">
    <name type="scientific">Nannocystis exedens</name>
    <dbReference type="NCBI Taxonomy" id="54"/>
    <lineage>
        <taxon>Bacteria</taxon>
        <taxon>Pseudomonadati</taxon>
        <taxon>Myxococcota</taxon>
        <taxon>Polyangia</taxon>
        <taxon>Nannocystales</taxon>
        <taxon>Nannocystaceae</taxon>
        <taxon>Nannocystis</taxon>
    </lineage>
</organism>
<keyword evidence="1" id="KW-0732">Signal</keyword>
<feature type="chain" id="PRO_5011664096" evidence="1">
    <location>
        <begin position="26"/>
        <end position="208"/>
    </location>
</feature>
<protein>
    <submittedName>
        <fullName evidence="2">MlaC protein</fullName>
    </submittedName>
</protein>
<evidence type="ECO:0000256" key="1">
    <source>
        <dbReference type="SAM" id="SignalP"/>
    </source>
</evidence>
<name>A0A1I1ZNK5_9BACT</name>
<feature type="signal peptide" evidence="1">
    <location>
        <begin position="1"/>
        <end position="25"/>
    </location>
</feature>
<evidence type="ECO:0000313" key="3">
    <source>
        <dbReference type="Proteomes" id="UP000199400"/>
    </source>
</evidence>
<dbReference type="InterPro" id="IPR008869">
    <property type="entry name" value="MlaC/ttg2D"/>
</dbReference>
<gene>
    <name evidence="2" type="ORF">SAMN02745121_03874</name>
</gene>
<dbReference type="EMBL" id="FOMX01000012">
    <property type="protein sequence ID" value="SFE33276.1"/>
    <property type="molecule type" value="Genomic_DNA"/>
</dbReference>
<dbReference type="Proteomes" id="UP000199400">
    <property type="component" value="Unassembled WGS sequence"/>
</dbReference>
<dbReference type="AlphaFoldDB" id="A0A1I1ZNK5"/>
<accession>A0A1I1ZNK5</accession>
<dbReference type="STRING" id="54.SAMN02745121_03874"/>
<dbReference type="Pfam" id="PF05494">
    <property type="entry name" value="MlaC"/>
    <property type="match status" value="1"/>
</dbReference>